<dbReference type="AlphaFoldDB" id="A0A2W2E8L7"/>
<proteinExistence type="predicted"/>
<dbReference type="EMBL" id="POUD01000024">
    <property type="protein sequence ID" value="PZG20626.1"/>
    <property type="molecule type" value="Genomic_DNA"/>
</dbReference>
<organism evidence="2 3">
    <name type="scientific">Nonomuraea aridisoli</name>
    <dbReference type="NCBI Taxonomy" id="2070368"/>
    <lineage>
        <taxon>Bacteria</taxon>
        <taxon>Bacillati</taxon>
        <taxon>Actinomycetota</taxon>
        <taxon>Actinomycetes</taxon>
        <taxon>Streptosporangiales</taxon>
        <taxon>Streptosporangiaceae</taxon>
        <taxon>Nonomuraea</taxon>
    </lineage>
</organism>
<feature type="region of interest" description="Disordered" evidence="1">
    <location>
        <begin position="283"/>
        <end position="302"/>
    </location>
</feature>
<keyword evidence="3" id="KW-1185">Reference proteome</keyword>
<dbReference type="Proteomes" id="UP000249304">
    <property type="component" value="Unassembled WGS sequence"/>
</dbReference>
<reference evidence="2 3" key="1">
    <citation type="submission" date="2018-01" db="EMBL/GenBank/DDBJ databases">
        <title>Draft genome sequence of Nonomuraea sp. KC333.</title>
        <authorList>
            <person name="Sahin N."/>
            <person name="Saygin H."/>
            <person name="Ay H."/>
        </authorList>
    </citation>
    <scope>NUCLEOTIDE SEQUENCE [LARGE SCALE GENOMIC DNA]</scope>
    <source>
        <strain evidence="2 3">KC333</strain>
    </source>
</reference>
<evidence type="ECO:0000313" key="3">
    <source>
        <dbReference type="Proteomes" id="UP000249304"/>
    </source>
</evidence>
<evidence type="ECO:0000313" key="2">
    <source>
        <dbReference type="EMBL" id="PZG20626.1"/>
    </source>
</evidence>
<sequence length="359" mass="41071">MAETFEPTDVPALRRDLMEWLRDGRGLEFHSRQSTDAGTRLGHPEFNGHPRVMRAYAEMLCAHERRALADAELYFVTAEMTAIVQAAAASMPAFAPTAEDFPHPAGLIVFEAPLISVRRPEAAAALIVDNRLAVDKRDQPYEDIPIIACTWGPYDRAGSWKNGGVLVSFYRDRRDMLAPMLDDTVREFIRPTLARLVPDNEWAIAYADRGELEQQLREHDTPAYTSHWAKYLLTTLMLMQQPLIYQRTEPVRRGLRRQLERAGYPTGGIRILDARPRRYTTVPGAGHGQDVEPVDGEAGSGRTLSVRVPVTGHWRNHWYPKRRVHRPLWIEDHWRGPEDAPIVHPERVRVLRHHERQPS</sequence>
<dbReference type="RefSeq" id="WP_111178009.1">
    <property type="nucleotide sequence ID" value="NZ_POUD01000024.1"/>
</dbReference>
<accession>A0A2W2E8L7</accession>
<dbReference type="OrthoDB" id="3360929at2"/>
<evidence type="ECO:0000256" key="1">
    <source>
        <dbReference type="SAM" id="MobiDB-lite"/>
    </source>
</evidence>
<gene>
    <name evidence="2" type="ORF">C1J01_08985</name>
</gene>
<protein>
    <submittedName>
        <fullName evidence="2">Uncharacterized protein</fullName>
    </submittedName>
</protein>
<name>A0A2W2E8L7_9ACTN</name>
<comment type="caution">
    <text evidence="2">The sequence shown here is derived from an EMBL/GenBank/DDBJ whole genome shotgun (WGS) entry which is preliminary data.</text>
</comment>